<organism evidence="4 5">
    <name type="scientific">Blomia tropicalis</name>
    <name type="common">Mite</name>
    <dbReference type="NCBI Taxonomy" id="40697"/>
    <lineage>
        <taxon>Eukaryota</taxon>
        <taxon>Metazoa</taxon>
        <taxon>Ecdysozoa</taxon>
        <taxon>Arthropoda</taxon>
        <taxon>Chelicerata</taxon>
        <taxon>Arachnida</taxon>
        <taxon>Acari</taxon>
        <taxon>Acariformes</taxon>
        <taxon>Sarcoptiformes</taxon>
        <taxon>Astigmata</taxon>
        <taxon>Glycyphagoidea</taxon>
        <taxon>Echimyopodidae</taxon>
        <taxon>Blomia</taxon>
    </lineage>
</organism>
<dbReference type="InterPro" id="IPR016179">
    <property type="entry name" value="Insulin-like"/>
</dbReference>
<evidence type="ECO:0000313" key="4">
    <source>
        <dbReference type="EMBL" id="KAJ6215700.1"/>
    </source>
</evidence>
<reference evidence="4" key="1">
    <citation type="submission" date="2022-12" db="EMBL/GenBank/DDBJ databases">
        <title>Genome assemblies of Blomia tropicalis.</title>
        <authorList>
            <person name="Cui Y."/>
        </authorList>
    </citation>
    <scope>NUCLEOTIDE SEQUENCE</scope>
    <source>
        <tissue evidence="4">Adult mites</tissue>
    </source>
</reference>
<dbReference type="Pfam" id="PF00049">
    <property type="entry name" value="Insulin"/>
    <property type="match status" value="1"/>
</dbReference>
<dbReference type="GO" id="GO:0005576">
    <property type="term" value="C:extracellular region"/>
    <property type="evidence" value="ECO:0007669"/>
    <property type="project" value="InterPro"/>
</dbReference>
<protein>
    <recommendedName>
        <fullName evidence="3">Insulin-like domain-containing protein</fullName>
    </recommendedName>
</protein>
<dbReference type="SUPFAM" id="SSF56994">
    <property type="entry name" value="Insulin-like"/>
    <property type="match status" value="1"/>
</dbReference>
<dbReference type="InterPro" id="IPR036438">
    <property type="entry name" value="Insulin-like_sf"/>
</dbReference>
<gene>
    <name evidence="4" type="ORF">RDWZM_010200</name>
</gene>
<proteinExistence type="predicted"/>
<name>A0A9Q0LY14_BLOTA</name>
<evidence type="ECO:0000256" key="1">
    <source>
        <dbReference type="ARBA" id="ARBA00022685"/>
    </source>
</evidence>
<evidence type="ECO:0000259" key="3">
    <source>
        <dbReference type="SMART" id="SM00078"/>
    </source>
</evidence>
<dbReference type="GO" id="GO:0005179">
    <property type="term" value="F:hormone activity"/>
    <property type="evidence" value="ECO:0007669"/>
    <property type="project" value="InterPro"/>
</dbReference>
<comment type="caution">
    <text evidence="4">The sequence shown here is derived from an EMBL/GenBank/DDBJ whole genome shotgun (WGS) entry which is preliminary data.</text>
</comment>
<accession>A0A9Q0LY14</accession>
<sequence length="325" mass="37471">MKSVQMMMNGRAIMQTIACLTSLMMIITFPINVASTMDGLSSSYPIMNDGETVRYYSDTGSIIEFNNNGPFYETKESKVTHMLPISSVFHPQQQQNDQQQQQVSLMSNGHNVYDTIHSNQPDSHRIETRAAKQHLCGEMLISALQLVCKGNYKKRNGQVLAMDRFMGGEGQVPSMDQMFEMMKKVRPIPMTSKHDENMILNKYRGKRGVVDECCKKPRYLNRYQFCIKLLNMFEEEKHRKGGELLKSYNVRFLVNVQSSADDDNGSMTNLQSGPLIQFTAVTDDQQYDCHKKLSSSSRWWHCEMDIQQFELLYKQLRSTMETIRS</sequence>
<dbReference type="Gene3D" id="1.10.100.10">
    <property type="entry name" value="Insulin-like"/>
    <property type="match status" value="1"/>
</dbReference>
<evidence type="ECO:0000313" key="5">
    <source>
        <dbReference type="Proteomes" id="UP001142055"/>
    </source>
</evidence>
<keyword evidence="2" id="KW-0732">Signal</keyword>
<dbReference type="SMART" id="SM00078">
    <property type="entry name" value="IlGF"/>
    <property type="match status" value="1"/>
</dbReference>
<feature type="domain" description="Insulin-like" evidence="3">
    <location>
        <begin position="133"/>
        <end position="226"/>
    </location>
</feature>
<keyword evidence="1" id="KW-0165">Cleavage on pair of basic residues</keyword>
<dbReference type="EMBL" id="JAPWDV010000004">
    <property type="protein sequence ID" value="KAJ6215700.1"/>
    <property type="molecule type" value="Genomic_DNA"/>
</dbReference>
<dbReference type="AlphaFoldDB" id="A0A9Q0LY14"/>
<dbReference type="Proteomes" id="UP001142055">
    <property type="component" value="Chromosome 4"/>
</dbReference>
<keyword evidence="5" id="KW-1185">Reference proteome</keyword>
<evidence type="ECO:0000256" key="2">
    <source>
        <dbReference type="ARBA" id="ARBA00022729"/>
    </source>
</evidence>